<dbReference type="Pfam" id="PF13962">
    <property type="entry name" value="PGG"/>
    <property type="match status" value="1"/>
</dbReference>
<evidence type="ECO:0000256" key="4">
    <source>
        <dbReference type="ARBA" id="ARBA00022989"/>
    </source>
</evidence>
<dbReference type="GO" id="GO:0005886">
    <property type="term" value="C:plasma membrane"/>
    <property type="evidence" value="ECO:0007669"/>
    <property type="project" value="TreeGrafter"/>
</dbReference>
<feature type="domain" description="PGG" evidence="10">
    <location>
        <begin position="503"/>
        <end position="612"/>
    </location>
</feature>
<protein>
    <recommendedName>
        <fullName evidence="10">PGG domain-containing protein</fullName>
    </recommendedName>
</protein>
<comment type="subcellular location">
    <subcellularLocation>
        <location evidence="1">Membrane</location>
        <topology evidence="1">Multi-pass membrane protein</topology>
    </subcellularLocation>
</comment>
<keyword evidence="4 9" id="KW-1133">Transmembrane helix</keyword>
<organism evidence="11 12">
    <name type="scientific">Ziziphus jujuba var. spinosa</name>
    <dbReference type="NCBI Taxonomy" id="714518"/>
    <lineage>
        <taxon>Eukaryota</taxon>
        <taxon>Viridiplantae</taxon>
        <taxon>Streptophyta</taxon>
        <taxon>Embryophyta</taxon>
        <taxon>Tracheophyta</taxon>
        <taxon>Spermatophyta</taxon>
        <taxon>Magnoliopsida</taxon>
        <taxon>eudicotyledons</taxon>
        <taxon>Gunneridae</taxon>
        <taxon>Pentapetalae</taxon>
        <taxon>rosids</taxon>
        <taxon>fabids</taxon>
        <taxon>Rosales</taxon>
        <taxon>Rhamnaceae</taxon>
        <taxon>Paliureae</taxon>
        <taxon>Ziziphus</taxon>
    </lineage>
</organism>
<dbReference type="InterPro" id="IPR026961">
    <property type="entry name" value="PGG_dom"/>
</dbReference>
<proteinExistence type="predicted"/>
<feature type="compositionally biased region" description="Low complexity" evidence="8">
    <location>
        <begin position="413"/>
        <end position="440"/>
    </location>
</feature>
<evidence type="ECO:0000256" key="1">
    <source>
        <dbReference type="ARBA" id="ARBA00004141"/>
    </source>
</evidence>
<feature type="repeat" description="ANK" evidence="7">
    <location>
        <begin position="140"/>
        <end position="172"/>
    </location>
</feature>
<evidence type="ECO:0000256" key="5">
    <source>
        <dbReference type="ARBA" id="ARBA00023043"/>
    </source>
</evidence>
<dbReference type="EMBL" id="JAEACU010000001">
    <property type="protein sequence ID" value="KAH7547242.1"/>
    <property type="molecule type" value="Genomic_DNA"/>
</dbReference>
<feature type="repeat" description="ANK" evidence="7">
    <location>
        <begin position="278"/>
        <end position="301"/>
    </location>
</feature>
<evidence type="ECO:0000256" key="2">
    <source>
        <dbReference type="ARBA" id="ARBA00022692"/>
    </source>
</evidence>
<dbReference type="Proteomes" id="UP000813462">
    <property type="component" value="Unassembled WGS sequence"/>
</dbReference>
<feature type="compositionally biased region" description="Polar residues" evidence="8">
    <location>
        <begin position="441"/>
        <end position="450"/>
    </location>
</feature>
<dbReference type="PROSITE" id="PS50297">
    <property type="entry name" value="ANK_REP_REGION"/>
    <property type="match status" value="1"/>
</dbReference>
<dbReference type="Gene3D" id="1.25.40.20">
    <property type="entry name" value="Ankyrin repeat-containing domain"/>
    <property type="match status" value="2"/>
</dbReference>
<feature type="transmembrane region" description="Helical" evidence="9">
    <location>
        <begin position="550"/>
        <end position="574"/>
    </location>
</feature>
<gene>
    <name evidence="11" type="ORF">FEM48_Zijuj01G0288900</name>
</gene>
<evidence type="ECO:0000259" key="10">
    <source>
        <dbReference type="Pfam" id="PF13962"/>
    </source>
</evidence>
<feature type="transmembrane region" description="Helical" evidence="9">
    <location>
        <begin position="511"/>
        <end position="530"/>
    </location>
</feature>
<feature type="compositionally biased region" description="Polar residues" evidence="8">
    <location>
        <begin position="402"/>
        <end position="412"/>
    </location>
</feature>
<evidence type="ECO:0000256" key="3">
    <source>
        <dbReference type="ARBA" id="ARBA00022737"/>
    </source>
</evidence>
<dbReference type="Pfam" id="PF12796">
    <property type="entry name" value="Ank_2"/>
    <property type="match status" value="3"/>
</dbReference>
<keyword evidence="5 7" id="KW-0040">ANK repeat</keyword>
<sequence length="690" mass="76201">MQLMDPNLLEAIRGNDIPTFTSLVQKNEKVLDQREAVTKNSVLHIASKFGHTEMVSNIVMLRPDMVSAENKDLETPVHEACRIGNGKVLKLLLESNPGVAKKPNSANKTALFIACRYGHLDAVNLLLDQPGIPVLGKAGFDQTCIHVAASEGHTDIVRALLNVNPDLAQTVDENRNSALHYATEGGHREVTWMLLKFDAQLAHKYNNRGYTPLHLAAINYKVTVLEGFVLMASASFQCLTNEGETVFHLAVKHGQYDALVFLTHVCNGMNFFQCQDRHGNTILHLAVSLGHHKMAEYLISKTKIDINSRNCKGLTALDILDQAKESAENQHLEALFNRVGGKRSIPLLSGAPKVQKTNFPPVPFLEKIPQRTRFADEIEMHIQPRNSPWQTRIEDEWRMSSEIASPSSKIQTPSCLSSSQSRKSSSLSSPQSRKSSCLSSPESRTISPQHQVGEESNNGPPNPDSLLPSNLRQYEGLTKRAQEEIGGLFYSNPRKVQPKVYAEALQNARNTITLVAILIATVTFAAGISPPGGVFQEGSMKGKSMAGNTTAFKVFAISNNVALFTSLCIVVVLVSVIPFRRKAQMRLLVVAHKVMWVAVAFMATAFFAAMWVIMPHSKGTDLVFVVLLAVCGGTLGIVFISLGVMLVEHWLKKLKWRKRSREREGRFMDPEIGSENSDVASSFNKGYHSY</sequence>
<evidence type="ECO:0000313" key="11">
    <source>
        <dbReference type="EMBL" id="KAH7547242.1"/>
    </source>
</evidence>
<dbReference type="SUPFAM" id="SSF48403">
    <property type="entry name" value="Ankyrin repeat"/>
    <property type="match status" value="2"/>
</dbReference>
<keyword evidence="2 9" id="KW-0812">Transmembrane</keyword>
<keyword evidence="6 9" id="KW-0472">Membrane</keyword>
<reference evidence="11" key="1">
    <citation type="journal article" date="2021" name="Front. Plant Sci.">
        <title>Chromosome-Scale Genome Assembly for Chinese Sour Jujube and Insights Into Its Genome Evolution and Domestication Signature.</title>
        <authorList>
            <person name="Shen L.-Y."/>
            <person name="Luo H."/>
            <person name="Wang X.-L."/>
            <person name="Wang X.-M."/>
            <person name="Qiu X.-J."/>
            <person name="Liu H."/>
            <person name="Zhou S.-S."/>
            <person name="Jia K.-H."/>
            <person name="Nie S."/>
            <person name="Bao Y.-T."/>
            <person name="Zhang R.-G."/>
            <person name="Yun Q.-Z."/>
            <person name="Chai Y.-H."/>
            <person name="Lu J.-Y."/>
            <person name="Li Y."/>
            <person name="Zhao S.-W."/>
            <person name="Mao J.-F."/>
            <person name="Jia S.-G."/>
            <person name="Mao Y.-M."/>
        </authorList>
    </citation>
    <scope>NUCLEOTIDE SEQUENCE</scope>
    <source>
        <strain evidence="11">AT0</strain>
        <tissue evidence="11">Leaf</tissue>
    </source>
</reference>
<dbReference type="PROSITE" id="PS50088">
    <property type="entry name" value="ANK_REPEAT"/>
    <property type="match status" value="2"/>
</dbReference>
<keyword evidence="3" id="KW-0677">Repeat</keyword>
<feature type="compositionally biased region" description="Low complexity" evidence="8">
    <location>
        <begin position="456"/>
        <end position="470"/>
    </location>
</feature>
<dbReference type="SMART" id="SM00248">
    <property type="entry name" value="ANK"/>
    <property type="match status" value="8"/>
</dbReference>
<dbReference type="InterPro" id="IPR002110">
    <property type="entry name" value="Ankyrin_rpt"/>
</dbReference>
<feature type="transmembrane region" description="Helical" evidence="9">
    <location>
        <begin position="594"/>
        <end position="614"/>
    </location>
</feature>
<dbReference type="InterPro" id="IPR036770">
    <property type="entry name" value="Ankyrin_rpt-contain_sf"/>
</dbReference>
<feature type="region of interest" description="Disordered" evidence="8">
    <location>
        <begin position="402"/>
        <end position="470"/>
    </location>
</feature>
<dbReference type="AlphaFoldDB" id="A0A978W5K8"/>
<evidence type="ECO:0000256" key="7">
    <source>
        <dbReference type="PROSITE-ProRule" id="PRU00023"/>
    </source>
</evidence>
<dbReference type="OrthoDB" id="20872at2759"/>
<evidence type="ECO:0000256" key="9">
    <source>
        <dbReference type="SAM" id="Phobius"/>
    </source>
</evidence>
<name>A0A978W5K8_ZIZJJ</name>
<evidence type="ECO:0000256" key="8">
    <source>
        <dbReference type="SAM" id="MobiDB-lite"/>
    </source>
</evidence>
<accession>A0A978W5K8</accession>
<dbReference type="PANTHER" id="PTHR24186">
    <property type="entry name" value="PROTEIN PHOSPHATASE 1 REGULATORY SUBUNIT"/>
    <property type="match status" value="1"/>
</dbReference>
<evidence type="ECO:0000256" key="6">
    <source>
        <dbReference type="ARBA" id="ARBA00023136"/>
    </source>
</evidence>
<dbReference type="PANTHER" id="PTHR24186:SF38">
    <property type="entry name" value="ANKYRIN REPEAT FAMILY PROTEIN"/>
    <property type="match status" value="1"/>
</dbReference>
<evidence type="ECO:0000313" key="12">
    <source>
        <dbReference type="Proteomes" id="UP000813462"/>
    </source>
</evidence>
<feature type="transmembrane region" description="Helical" evidence="9">
    <location>
        <begin position="626"/>
        <end position="651"/>
    </location>
</feature>
<comment type="caution">
    <text evidence="11">The sequence shown here is derived from an EMBL/GenBank/DDBJ whole genome shotgun (WGS) entry which is preliminary data.</text>
</comment>